<gene>
    <name evidence="1" type="ORF">DSO57_1002001</name>
</gene>
<dbReference type="Proteomes" id="UP001165960">
    <property type="component" value="Unassembled WGS sequence"/>
</dbReference>
<name>A0ACC2RNT2_9FUNG</name>
<accession>A0ACC2RNT2</accession>
<proteinExistence type="predicted"/>
<organism evidence="1 2">
    <name type="scientific">Entomophthora muscae</name>
    <dbReference type="NCBI Taxonomy" id="34485"/>
    <lineage>
        <taxon>Eukaryota</taxon>
        <taxon>Fungi</taxon>
        <taxon>Fungi incertae sedis</taxon>
        <taxon>Zoopagomycota</taxon>
        <taxon>Entomophthoromycotina</taxon>
        <taxon>Entomophthoromycetes</taxon>
        <taxon>Entomophthorales</taxon>
        <taxon>Entomophthoraceae</taxon>
        <taxon>Entomophthora</taxon>
    </lineage>
</organism>
<evidence type="ECO:0000313" key="1">
    <source>
        <dbReference type="EMBL" id="KAJ9051735.1"/>
    </source>
</evidence>
<comment type="caution">
    <text evidence="1">The sequence shown here is derived from an EMBL/GenBank/DDBJ whole genome shotgun (WGS) entry which is preliminary data.</text>
</comment>
<keyword evidence="2" id="KW-1185">Reference proteome</keyword>
<dbReference type="EMBL" id="QTSX02007104">
    <property type="protein sequence ID" value="KAJ9051735.1"/>
    <property type="molecule type" value="Genomic_DNA"/>
</dbReference>
<evidence type="ECO:0000313" key="2">
    <source>
        <dbReference type="Proteomes" id="UP001165960"/>
    </source>
</evidence>
<sequence length="645" mass="74213">MWDQLASLLNIAQNLPGSAQSHRLEASKFKSRKYQSEIDELLLIFPDCDPIYLQQCCRLYQDNHVERICEKIFNLNHSFYPTIPTNFVNQPNCSASKNIYLEKLSELFPDCEATYLREVISSYSHSVIDKATQHLLEKSATYPRRPHFGRLERHDYFKSENYMIGALYRLLNLFPKVPRSTVKAVLAETNYNFVESQERLNSLAQQHSWVNSLLGYLNPRKVYDEPCMYTLELLQDLNLMKTDSTELVDRDLELAKKFNQSQYEEEKQSITCGCCYIQYPFEELAQCDEGHLFCFECVNRYVSEAIHGQIGFKNHTQVPCIDTSGCSACFLDSELGRVLNSDLMSSYNSFIAEQELEKSSLALVRCPFCRYVEVDNDPSFRKIKWINYWGLLISLIVIHSAPVSRSFFWWVSVPTMVLLIGLTGLGMIQLYSLDPVVLFPRFRIPSILRTPVEITTLQCKSPECGKMSCRICFQQCLPSHECMENEKDALRLKVEQAMADAVKRTCPDCNLSFTKLDGCNKMTCRCGYVMCYLCREGIKDISYGHFCEHFRFNPGEPCNQCHKCDLYRDPNDAAAISNAARKAKRAFLQEHPELSKRLGYQRAMTSLSKKQAHLVGKLEEPEAPKDVAKEMISVLGSALVKLFFY</sequence>
<reference evidence="1" key="1">
    <citation type="submission" date="2022-04" db="EMBL/GenBank/DDBJ databases">
        <title>Genome of the entomopathogenic fungus Entomophthora muscae.</title>
        <authorList>
            <person name="Elya C."/>
            <person name="Lovett B.R."/>
            <person name="Lee E."/>
            <person name="Macias A.M."/>
            <person name="Hajek A.E."/>
            <person name="De Bivort B.L."/>
            <person name="Kasson M.T."/>
            <person name="De Fine Licht H.H."/>
            <person name="Stajich J.E."/>
        </authorList>
    </citation>
    <scope>NUCLEOTIDE SEQUENCE</scope>
    <source>
        <strain evidence="1">Berkeley</strain>
    </source>
</reference>
<protein>
    <submittedName>
        <fullName evidence="1">Uncharacterized protein</fullName>
    </submittedName>
</protein>